<keyword evidence="3" id="KW-1185">Reference proteome</keyword>
<protein>
    <submittedName>
        <fullName evidence="2">Uncharacterized protein</fullName>
    </submittedName>
</protein>
<reference evidence="2" key="1">
    <citation type="submission" date="2019-10" db="EMBL/GenBank/DDBJ databases">
        <authorList>
            <consortium name="DOE Joint Genome Institute"/>
            <person name="Kuo A."/>
            <person name="Miyauchi S."/>
            <person name="Kiss E."/>
            <person name="Drula E."/>
            <person name="Kohler A."/>
            <person name="Sanchez-Garcia M."/>
            <person name="Andreopoulos B."/>
            <person name="Barry K.W."/>
            <person name="Bonito G."/>
            <person name="Buee M."/>
            <person name="Carver A."/>
            <person name="Chen C."/>
            <person name="Cichocki N."/>
            <person name="Clum A."/>
            <person name="Culley D."/>
            <person name="Crous P.W."/>
            <person name="Fauchery L."/>
            <person name="Girlanda M."/>
            <person name="Hayes R."/>
            <person name="Keri Z."/>
            <person name="LaButti K."/>
            <person name="Lipzen A."/>
            <person name="Lombard V."/>
            <person name="Magnuson J."/>
            <person name="Maillard F."/>
            <person name="Morin E."/>
            <person name="Murat C."/>
            <person name="Nolan M."/>
            <person name="Ohm R."/>
            <person name="Pangilinan J."/>
            <person name="Pereira M."/>
            <person name="Perotto S."/>
            <person name="Peter M."/>
            <person name="Riley R."/>
            <person name="Sitrit Y."/>
            <person name="Stielow B."/>
            <person name="Szollosi G."/>
            <person name="Zifcakova L."/>
            <person name="Stursova M."/>
            <person name="Spatafora J.W."/>
            <person name="Tedersoo L."/>
            <person name="Vaario L.-M."/>
            <person name="Yamada A."/>
            <person name="Yan M."/>
            <person name="Wang P."/>
            <person name="Xu J."/>
            <person name="Bruns T."/>
            <person name="Baldrian P."/>
            <person name="Vilgalys R."/>
            <person name="Henrissat B."/>
            <person name="Grigoriev I.V."/>
            <person name="Hibbett D."/>
            <person name="Nagy L.G."/>
            <person name="Martin F.M."/>
        </authorList>
    </citation>
    <scope>NUCLEOTIDE SEQUENCE</scope>
    <source>
        <strain evidence="2">Prilba</strain>
    </source>
</reference>
<gene>
    <name evidence="2" type="ORF">DFH94DRAFT_678373</name>
</gene>
<dbReference type="Proteomes" id="UP000759537">
    <property type="component" value="Unassembled WGS sequence"/>
</dbReference>
<evidence type="ECO:0000313" key="2">
    <source>
        <dbReference type="EMBL" id="KAF8487345.1"/>
    </source>
</evidence>
<proteinExistence type="predicted"/>
<comment type="caution">
    <text evidence="2">The sequence shown here is derived from an EMBL/GenBank/DDBJ whole genome shotgun (WGS) entry which is preliminary data.</text>
</comment>
<dbReference type="EMBL" id="WHVB01000001">
    <property type="protein sequence ID" value="KAF8487345.1"/>
    <property type="molecule type" value="Genomic_DNA"/>
</dbReference>
<reference evidence="2" key="2">
    <citation type="journal article" date="2020" name="Nat. Commun.">
        <title>Large-scale genome sequencing of mycorrhizal fungi provides insights into the early evolution of symbiotic traits.</title>
        <authorList>
            <person name="Miyauchi S."/>
            <person name="Kiss E."/>
            <person name="Kuo A."/>
            <person name="Drula E."/>
            <person name="Kohler A."/>
            <person name="Sanchez-Garcia M."/>
            <person name="Morin E."/>
            <person name="Andreopoulos B."/>
            <person name="Barry K.W."/>
            <person name="Bonito G."/>
            <person name="Buee M."/>
            <person name="Carver A."/>
            <person name="Chen C."/>
            <person name="Cichocki N."/>
            <person name="Clum A."/>
            <person name="Culley D."/>
            <person name="Crous P.W."/>
            <person name="Fauchery L."/>
            <person name="Girlanda M."/>
            <person name="Hayes R.D."/>
            <person name="Keri Z."/>
            <person name="LaButti K."/>
            <person name="Lipzen A."/>
            <person name="Lombard V."/>
            <person name="Magnuson J."/>
            <person name="Maillard F."/>
            <person name="Murat C."/>
            <person name="Nolan M."/>
            <person name="Ohm R.A."/>
            <person name="Pangilinan J."/>
            <person name="Pereira M.F."/>
            <person name="Perotto S."/>
            <person name="Peter M."/>
            <person name="Pfister S."/>
            <person name="Riley R."/>
            <person name="Sitrit Y."/>
            <person name="Stielow J.B."/>
            <person name="Szollosi G."/>
            <person name="Zifcakova L."/>
            <person name="Stursova M."/>
            <person name="Spatafora J.W."/>
            <person name="Tedersoo L."/>
            <person name="Vaario L.M."/>
            <person name="Yamada A."/>
            <person name="Yan M."/>
            <person name="Wang P."/>
            <person name="Xu J."/>
            <person name="Bruns T."/>
            <person name="Baldrian P."/>
            <person name="Vilgalys R."/>
            <person name="Dunand C."/>
            <person name="Henrissat B."/>
            <person name="Grigoriev I.V."/>
            <person name="Hibbett D."/>
            <person name="Nagy L.G."/>
            <person name="Martin F.M."/>
        </authorList>
    </citation>
    <scope>NUCLEOTIDE SEQUENCE</scope>
    <source>
        <strain evidence="2">Prilba</strain>
    </source>
</reference>
<sequence length="270" mass="29097">MATDHIPSRAGAASQPFPSSSVPFANAHSGVNRSAVDLPGSGSGATHKGTPTIDPNISSGEGCSCSSSRNRRCENRMDAELLLLSLDVTLPFSQWYQYYKRSHAHRSYASSIRKPRTKISPHATTLVPITLILLTLAHPCFNYSPWPGSMRDEWKSGGIDHRNEENDRGRGKCVADAHRYGSRFIFMDRVNEGEGVVGVAGALLVSQDPDPEDAQDMVVLRVPGHGLTLDRIGTSRSGVKGPGVDAGESSDLRRSGAGAMKTMAWKPLRS</sequence>
<feature type="region of interest" description="Disordered" evidence="1">
    <location>
        <begin position="1"/>
        <end position="61"/>
    </location>
</feature>
<evidence type="ECO:0000256" key="1">
    <source>
        <dbReference type="SAM" id="MobiDB-lite"/>
    </source>
</evidence>
<name>A0A9P5N5Z5_9AGAM</name>
<evidence type="ECO:0000313" key="3">
    <source>
        <dbReference type="Proteomes" id="UP000759537"/>
    </source>
</evidence>
<accession>A0A9P5N5Z5</accession>
<dbReference type="AlphaFoldDB" id="A0A9P5N5Z5"/>
<organism evidence="2 3">
    <name type="scientific">Russula ochroleuca</name>
    <dbReference type="NCBI Taxonomy" id="152965"/>
    <lineage>
        <taxon>Eukaryota</taxon>
        <taxon>Fungi</taxon>
        <taxon>Dikarya</taxon>
        <taxon>Basidiomycota</taxon>
        <taxon>Agaricomycotina</taxon>
        <taxon>Agaricomycetes</taxon>
        <taxon>Russulales</taxon>
        <taxon>Russulaceae</taxon>
        <taxon>Russula</taxon>
    </lineage>
</organism>
<feature type="region of interest" description="Disordered" evidence="1">
    <location>
        <begin position="231"/>
        <end position="270"/>
    </location>
</feature>